<sequence length="144" mass="16792">MIYYVSIIELILALAFSLYFFRYYRFRYKSIQTAGIIKELTYCKPFRRASTELVFGEGKDVLVKCSFLLNNSSYNCISKHKEIKYPESKKYKVGNTINVFALKSNPSINTSIGHKSRFQTVIALFIILLFWSMLVVLVLVKHYS</sequence>
<keyword evidence="1" id="KW-0812">Transmembrane</keyword>
<proteinExistence type="predicted"/>
<keyword evidence="1" id="KW-0472">Membrane</keyword>
<comment type="caution">
    <text evidence="2">The sequence shown here is derived from an EMBL/GenBank/DDBJ whole genome shotgun (WGS) entry which is preliminary data.</text>
</comment>
<reference evidence="2 3" key="1">
    <citation type="submission" date="2018-05" db="EMBL/GenBank/DDBJ databases">
        <title>Genomic Encyclopedia of Archaeal and Bacterial Type Strains, Phase II (KMG-II): from individual species to whole genera.</title>
        <authorList>
            <person name="Goeker M."/>
        </authorList>
    </citation>
    <scope>NUCLEOTIDE SEQUENCE [LARGE SCALE GENOMIC DNA]</scope>
    <source>
        <strain evidence="2 3">DSM 23514</strain>
    </source>
</reference>
<evidence type="ECO:0000313" key="2">
    <source>
        <dbReference type="EMBL" id="PWK25845.1"/>
    </source>
</evidence>
<dbReference type="AlphaFoldDB" id="A0A316E736"/>
<evidence type="ECO:0008006" key="4">
    <source>
        <dbReference type="Google" id="ProtNLM"/>
    </source>
</evidence>
<keyword evidence="1" id="KW-1133">Transmembrane helix</keyword>
<feature type="transmembrane region" description="Helical" evidence="1">
    <location>
        <begin position="121"/>
        <end position="140"/>
    </location>
</feature>
<protein>
    <recommendedName>
        <fullName evidence="4">DUF3592 domain-containing protein</fullName>
    </recommendedName>
</protein>
<evidence type="ECO:0000256" key="1">
    <source>
        <dbReference type="SAM" id="Phobius"/>
    </source>
</evidence>
<evidence type="ECO:0000313" key="3">
    <source>
        <dbReference type="Proteomes" id="UP000245667"/>
    </source>
</evidence>
<dbReference type="Proteomes" id="UP000245667">
    <property type="component" value="Unassembled WGS sequence"/>
</dbReference>
<name>A0A316E736_9FLAO</name>
<dbReference type="EMBL" id="QGGQ01000001">
    <property type="protein sequence ID" value="PWK25845.1"/>
    <property type="molecule type" value="Genomic_DNA"/>
</dbReference>
<organism evidence="2 3">
    <name type="scientific">Maribacter polysiphoniae</name>
    <dbReference type="NCBI Taxonomy" id="429344"/>
    <lineage>
        <taxon>Bacteria</taxon>
        <taxon>Pseudomonadati</taxon>
        <taxon>Bacteroidota</taxon>
        <taxon>Flavobacteriia</taxon>
        <taxon>Flavobacteriales</taxon>
        <taxon>Flavobacteriaceae</taxon>
        <taxon>Maribacter</taxon>
    </lineage>
</organism>
<gene>
    <name evidence="2" type="ORF">LX92_00589</name>
</gene>
<accession>A0A316E736</accession>
<feature type="transmembrane region" description="Helical" evidence="1">
    <location>
        <begin position="6"/>
        <end position="24"/>
    </location>
</feature>